<proteinExistence type="predicted"/>
<dbReference type="AlphaFoldDB" id="A0A6G1HFM9"/>
<keyword evidence="3" id="KW-1185">Reference proteome</keyword>
<evidence type="ECO:0000313" key="2">
    <source>
        <dbReference type="EMBL" id="KAF1991738.1"/>
    </source>
</evidence>
<evidence type="ECO:0000313" key="3">
    <source>
        <dbReference type="Proteomes" id="UP000800041"/>
    </source>
</evidence>
<accession>A0A6G1HFM9</accession>
<gene>
    <name evidence="2" type="ORF">K402DRAFT_450607</name>
</gene>
<name>A0A6G1HFM9_9PEZI</name>
<keyword evidence="1" id="KW-0732">Signal</keyword>
<dbReference type="OrthoDB" id="5144514at2759"/>
<feature type="chain" id="PRO_5026085926" evidence="1">
    <location>
        <begin position="26"/>
        <end position="158"/>
    </location>
</feature>
<feature type="signal peptide" evidence="1">
    <location>
        <begin position="1"/>
        <end position="25"/>
    </location>
</feature>
<dbReference type="Proteomes" id="UP000800041">
    <property type="component" value="Unassembled WGS sequence"/>
</dbReference>
<sequence>MRPPILILFPSTLPLLLLLPAPSLSHHHLEYGLNALPESGIGGAKAGEKIWYDLSLVDCGPRGVASREECPGWRAGWRLRVEGGRECDVKACRPKGRRGVGDCAPVMAYVRWNDDEATEGCFHEGANLVLEIGRGLDEVEREWCERERERLGWGGGTG</sequence>
<reference evidence="2" key="1">
    <citation type="journal article" date="2020" name="Stud. Mycol.">
        <title>101 Dothideomycetes genomes: a test case for predicting lifestyles and emergence of pathogens.</title>
        <authorList>
            <person name="Haridas S."/>
            <person name="Albert R."/>
            <person name="Binder M."/>
            <person name="Bloem J."/>
            <person name="Labutti K."/>
            <person name="Salamov A."/>
            <person name="Andreopoulos B."/>
            <person name="Baker S."/>
            <person name="Barry K."/>
            <person name="Bills G."/>
            <person name="Bluhm B."/>
            <person name="Cannon C."/>
            <person name="Castanera R."/>
            <person name="Culley D."/>
            <person name="Daum C."/>
            <person name="Ezra D."/>
            <person name="Gonzalez J."/>
            <person name="Henrissat B."/>
            <person name="Kuo A."/>
            <person name="Liang C."/>
            <person name="Lipzen A."/>
            <person name="Lutzoni F."/>
            <person name="Magnuson J."/>
            <person name="Mondo S."/>
            <person name="Nolan M."/>
            <person name="Ohm R."/>
            <person name="Pangilinan J."/>
            <person name="Park H.-J."/>
            <person name="Ramirez L."/>
            <person name="Alfaro M."/>
            <person name="Sun H."/>
            <person name="Tritt A."/>
            <person name="Yoshinaga Y."/>
            <person name="Zwiers L.-H."/>
            <person name="Turgeon B."/>
            <person name="Goodwin S."/>
            <person name="Spatafora J."/>
            <person name="Crous P."/>
            <person name="Grigoriev I."/>
        </authorList>
    </citation>
    <scope>NUCLEOTIDE SEQUENCE</scope>
    <source>
        <strain evidence="2">CBS 113979</strain>
    </source>
</reference>
<dbReference type="EMBL" id="ML977139">
    <property type="protein sequence ID" value="KAF1991738.1"/>
    <property type="molecule type" value="Genomic_DNA"/>
</dbReference>
<evidence type="ECO:0000256" key="1">
    <source>
        <dbReference type="SAM" id="SignalP"/>
    </source>
</evidence>
<organism evidence="2 3">
    <name type="scientific">Aulographum hederae CBS 113979</name>
    <dbReference type="NCBI Taxonomy" id="1176131"/>
    <lineage>
        <taxon>Eukaryota</taxon>
        <taxon>Fungi</taxon>
        <taxon>Dikarya</taxon>
        <taxon>Ascomycota</taxon>
        <taxon>Pezizomycotina</taxon>
        <taxon>Dothideomycetes</taxon>
        <taxon>Pleosporomycetidae</taxon>
        <taxon>Aulographales</taxon>
        <taxon>Aulographaceae</taxon>
    </lineage>
</organism>
<protein>
    <submittedName>
        <fullName evidence="2">Uncharacterized protein</fullName>
    </submittedName>
</protein>